<feature type="region of interest" description="Disordered" evidence="2">
    <location>
        <begin position="79"/>
        <end position="116"/>
    </location>
</feature>
<feature type="domain" description="Alanine racemase N-terminal" evidence="3">
    <location>
        <begin position="184"/>
        <end position="414"/>
    </location>
</feature>
<evidence type="ECO:0000259" key="3">
    <source>
        <dbReference type="Pfam" id="PF01168"/>
    </source>
</evidence>
<feature type="coiled-coil region" evidence="1">
    <location>
        <begin position="179"/>
        <end position="206"/>
    </location>
</feature>
<name>N6U4Z5_9HYPH</name>
<organism evidence="5 6">
    <name type="scientific">Rhizobium freirei PRF 81</name>
    <dbReference type="NCBI Taxonomy" id="363754"/>
    <lineage>
        <taxon>Bacteria</taxon>
        <taxon>Pseudomonadati</taxon>
        <taxon>Pseudomonadota</taxon>
        <taxon>Alphaproteobacteria</taxon>
        <taxon>Hyphomicrobiales</taxon>
        <taxon>Rhizobiaceae</taxon>
        <taxon>Rhizobium/Agrobacterium group</taxon>
        <taxon>Rhizobium</taxon>
    </lineage>
</organism>
<dbReference type="Gene3D" id="2.40.37.30">
    <property type="match status" value="2"/>
</dbReference>
<feature type="domain" description="YhfX-like C-terminal" evidence="4">
    <location>
        <begin position="430"/>
        <end position="535"/>
    </location>
</feature>
<reference evidence="5 6" key="1">
    <citation type="journal article" date="2012" name="BMC Genomics">
        <title>Genomic basis of broad host range and environmental adaptability of Rhizobium tropici CIAT 899 and Rhizobium sp. PRF 81 which are used in inoculants for common bean (Phaseolus vulgaris L.).</title>
        <authorList>
            <person name="Ormeno-Orrillo E."/>
            <person name="Menna P."/>
            <person name="Almeida L.G."/>
            <person name="Ollero F.J."/>
            <person name="Nicolas M.F."/>
            <person name="Pains Rodrigues E."/>
            <person name="Shigueyoshi Nakatani A."/>
            <person name="Silva Batista J.S."/>
            <person name="Oliveira Chueire L.M."/>
            <person name="Souza R.C."/>
            <person name="Ribeiro Vasconcelos A.T."/>
            <person name="Megias M."/>
            <person name="Hungria M."/>
            <person name="Martinez-Romero E."/>
        </authorList>
    </citation>
    <scope>NUCLEOTIDE SEQUENCE [LARGE SCALE GENOMIC DNA]</scope>
    <source>
        <strain evidence="5 6">PRF 81</strain>
    </source>
</reference>
<dbReference type="InterPro" id="IPR001608">
    <property type="entry name" value="Ala_racemase_N"/>
</dbReference>
<comment type="caution">
    <text evidence="5">The sequence shown here is derived from an EMBL/GenBank/DDBJ whole genome shotgun (WGS) entry which is preliminary data.</text>
</comment>
<dbReference type="SUPFAM" id="SSF51419">
    <property type="entry name" value="PLP-binding barrel"/>
    <property type="match status" value="1"/>
</dbReference>
<proteinExistence type="predicted"/>
<dbReference type="InterPro" id="IPR048449">
    <property type="entry name" value="YhfX-like_C"/>
</dbReference>
<feature type="compositionally biased region" description="Basic residues" evidence="2">
    <location>
        <begin position="79"/>
        <end position="104"/>
    </location>
</feature>
<gene>
    <name evidence="5" type="ORF">RHSP_52914</name>
</gene>
<evidence type="ECO:0000256" key="1">
    <source>
        <dbReference type="SAM" id="Coils"/>
    </source>
</evidence>
<protein>
    <submittedName>
        <fullName evidence="5">Uncharacterized protein</fullName>
    </submittedName>
</protein>
<dbReference type="Pfam" id="PF21279">
    <property type="entry name" value="YhfX-like_C"/>
    <property type="match status" value="1"/>
</dbReference>
<dbReference type="Proteomes" id="UP000012429">
    <property type="component" value="Unassembled WGS sequence"/>
</dbReference>
<sequence length="550" mass="60206">MDGDRRRRWPYHLQRNPVRRACSGAWRQCPCRKCLRDQRPKDAPCRLDDLRHARRPCGAALCGQAPGCEIHAWRNRPHDRHCGGHRRRHAAERRKGFHRRRPGRLPHDGDAQQRAHSDGAIRFRPDDRARLHHPCRRCRVTPRKSSIRTLTMFLESLRKRNPAFIEATQNLHQRGNIPADAYVIDLDTLEQNARILKDEATRLDLKIFAMTKQFGRSSSACQAIMRGGIDRSVAVDMACARATHKAGMRIGHLGHLQQVARHEASAAARVLKPDYWTVFNEVKAMEAAAGAAAAGRTQDLLARIHAEGDTFYRGHEGGFDADQVAEVADMLDGLEGGRFAGITTFPALLYDHASRKVLPTQNLTTLSKAAEALAKAGRRGIEINAPGTTSSVMLSALAEAGATQVEPGNGLHGTTALHAVEDVPESPAVLYVTEVSHLSGGKAYCLGGGFYIDPIFPDYDVKAIVSSEPTAATSALRSVEVPPPSMIDYYAMIDASGPGAPKPGDTAIFGFRGQAFVTRAYVVGVSGISRGEPRVETIEYTNGEPAAWPL</sequence>
<evidence type="ECO:0000256" key="2">
    <source>
        <dbReference type="SAM" id="MobiDB-lite"/>
    </source>
</evidence>
<evidence type="ECO:0000313" key="6">
    <source>
        <dbReference type="Proteomes" id="UP000012429"/>
    </source>
</evidence>
<evidence type="ECO:0000259" key="4">
    <source>
        <dbReference type="Pfam" id="PF21279"/>
    </source>
</evidence>
<evidence type="ECO:0000313" key="5">
    <source>
        <dbReference type="EMBL" id="ENN85383.1"/>
    </source>
</evidence>
<keyword evidence="1" id="KW-0175">Coiled coil</keyword>
<dbReference type="InterPro" id="IPR029066">
    <property type="entry name" value="PLP-binding_barrel"/>
</dbReference>
<feature type="compositionally biased region" description="Basic and acidic residues" evidence="2">
    <location>
        <begin position="105"/>
        <end position="116"/>
    </location>
</feature>
<dbReference type="AlphaFoldDB" id="N6U4Z5"/>
<keyword evidence="6" id="KW-1185">Reference proteome</keyword>
<dbReference type="EMBL" id="AQHN01000084">
    <property type="protein sequence ID" value="ENN85383.1"/>
    <property type="molecule type" value="Genomic_DNA"/>
</dbReference>
<dbReference type="PATRIC" id="fig|363754.4.peg.5474"/>
<dbReference type="Pfam" id="PF01168">
    <property type="entry name" value="Ala_racemase_N"/>
    <property type="match status" value="1"/>
</dbReference>
<accession>N6U4Z5</accession>
<dbReference type="STRING" id="363754.RHSP_52914"/>